<reference evidence="2" key="1">
    <citation type="submission" date="2022-10" db="EMBL/GenBank/DDBJ databases">
        <authorList>
            <person name="Chen Y."/>
            <person name="Dougan E. K."/>
            <person name="Chan C."/>
            <person name="Rhodes N."/>
            <person name="Thang M."/>
        </authorList>
    </citation>
    <scope>NUCLEOTIDE SEQUENCE</scope>
</reference>
<feature type="compositionally biased region" description="Basic and acidic residues" evidence="1">
    <location>
        <begin position="74"/>
        <end position="92"/>
    </location>
</feature>
<evidence type="ECO:0000313" key="2">
    <source>
        <dbReference type="EMBL" id="CAI3994219.1"/>
    </source>
</evidence>
<proteinExistence type="predicted"/>
<organism evidence="2">
    <name type="scientific">Cladocopium goreaui</name>
    <dbReference type="NCBI Taxonomy" id="2562237"/>
    <lineage>
        <taxon>Eukaryota</taxon>
        <taxon>Sar</taxon>
        <taxon>Alveolata</taxon>
        <taxon>Dinophyceae</taxon>
        <taxon>Suessiales</taxon>
        <taxon>Symbiodiniaceae</taxon>
        <taxon>Cladocopium</taxon>
    </lineage>
</organism>
<sequence length="198" mass="21764">MPCPVARQAETTGKKKLKIPSGLVLWATDQGSLEEQSVEAKPFKAFTVPWKLTARTKVYVENFTWATRGGGADGEDKKDDAKDDGEDKKDGDKDECEDKPELDFVSLGDMNKVLNHLEAPRNGKAVWCGEGLDDVKVYGAALDTALQTHFVTRLDPCRDADGNCSGWNLVPVGLAWRMAKQLAIDGRTELPKKIKADE</sequence>
<dbReference type="Proteomes" id="UP001152797">
    <property type="component" value="Unassembled WGS sequence"/>
</dbReference>
<comment type="caution">
    <text evidence="2">The sequence shown here is derived from an EMBL/GenBank/DDBJ whole genome shotgun (WGS) entry which is preliminary data.</text>
</comment>
<dbReference type="EMBL" id="CAMXCT030001924">
    <property type="protein sequence ID" value="CAL4781531.1"/>
    <property type="molecule type" value="Genomic_DNA"/>
</dbReference>
<name>A0A9P1FYD5_9DINO</name>
<keyword evidence="4" id="KW-1185">Reference proteome</keyword>
<evidence type="ECO:0000256" key="1">
    <source>
        <dbReference type="SAM" id="MobiDB-lite"/>
    </source>
</evidence>
<evidence type="ECO:0000313" key="3">
    <source>
        <dbReference type="EMBL" id="CAL1147594.1"/>
    </source>
</evidence>
<reference evidence="3" key="2">
    <citation type="submission" date="2024-04" db="EMBL/GenBank/DDBJ databases">
        <authorList>
            <person name="Chen Y."/>
            <person name="Shah S."/>
            <person name="Dougan E. K."/>
            <person name="Thang M."/>
            <person name="Chan C."/>
        </authorList>
    </citation>
    <scope>NUCLEOTIDE SEQUENCE [LARGE SCALE GENOMIC DNA]</scope>
</reference>
<dbReference type="AlphaFoldDB" id="A0A9P1FYD5"/>
<protein>
    <submittedName>
        <fullName evidence="2">Uncharacterized protein</fullName>
    </submittedName>
</protein>
<accession>A0A9P1FYD5</accession>
<evidence type="ECO:0000313" key="4">
    <source>
        <dbReference type="Proteomes" id="UP001152797"/>
    </source>
</evidence>
<gene>
    <name evidence="2" type="ORF">C1SCF055_LOCUS20885</name>
</gene>
<dbReference type="EMBL" id="CAMXCT010001924">
    <property type="protein sequence ID" value="CAI3994219.1"/>
    <property type="molecule type" value="Genomic_DNA"/>
</dbReference>
<dbReference type="EMBL" id="CAMXCT020001924">
    <property type="protein sequence ID" value="CAL1147594.1"/>
    <property type="molecule type" value="Genomic_DNA"/>
</dbReference>
<feature type="region of interest" description="Disordered" evidence="1">
    <location>
        <begin position="69"/>
        <end position="97"/>
    </location>
</feature>